<feature type="transmembrane region" description="Helical" evidence="1">
    <location>
        <begin position="12"/>
        <end position="35"/>
    </location>
</feature>
<reference evidence="2" key="1">
    <citation type="submission" date="2017-02" db="UniProtKB">
        <authorList>
            <consortium name="WormBaseParasite"/>
        </authorList>
    </citation>
    <scope>IDENTIFICATION</scope>
</reference>
<dbReference type="GO" id="GO:0008028">
    <property type="term" value="F:monocarboxylic acid transmembrane transporter activity"/>
    <property type="evidence" value="ECO:0007669"/>
    <property type="project" value="TreeGrafter"/>
</dbReference>
<evidence type="ECO:0000313" key="2">
    <source>
        <dbReference type="WBParaSite" id="HDID_0000557501-mRNA-1"/>
    </source>
</evidence>
<sequence>LQTKHRDQGWSWVVLFTSFTIQLLCDGSISAYGVVYAGVKNDTYFASANYTEKQITLPGAIQSCLYVIAMGFAGPIVNTLGFQLVACVSSLMAGLAMVAAVFFKDIAGMIVFYGVFSGK</sequence>
<accession>A0A0R3SKW0</accession>
<organism evidence="2">
    <name type="scientific">Hymenolepis diminuta</name>
    <name type="common">Rat tapeworm</name>
    <dbReference type="NCBI Taxonomy" id="6216"/>
    <lineage>
        <taxon>Eukaryota</taxon>
        <taxon>Metazoa</taxon>
        <taxon>Spiralia</taxon>
        <taxon>Lophotrochozoa</taxon>
        <taxon>Platyhelminthes</taxon>
        <taxon>Cestoda</taxon>
        <taxon>Eucestoda</taxon>
        <taxon>Cyclophyllidea</taxon>
        <taxon>Hymenolepididae</taxon>
        <taxon>Hymenolepis</taxon>
    </lineage>
</organism>
<dbReference type="STRING" id="6216.A0A0R3SKW0"/>
<dbReference type="PANTHER" id="PTHR11360:SF284">
    <property type="entry name" value="EG:103B4.3 PROTEIN-RELATED"/>
    <property type="match status" value="1"/>
</dbReference>
<protein>
    <submittedName>
        <fullName evidence="2">MFS domain-containing protein</fullName>
    </submittedName>
</protein>
<dbReference type="InterPro" id="IPR050327">
    <property type="entry name" value="Proton-linked_MCT"/>
</dbReference>
<keyword evidence="1" id="KW-1133">Transmembrane helix</keyword>
<dbReference type="InterPro" id="IPR036259">
    <property type="entry name" value="MFS_trans_sf"/>
</dbReference>
<proteinExistence type="predicted"/>
<keyword evidence="1" id="KW-0812">Transmembrane</keyword>
<feature type="transmembrane region" description="Helical" evidence="1">
    <location>
        <begin position="55"/>
        <end position="77"/>
    </location>
</feature>
<dbReference type="WBParaSite" id="HDID_0000557501-mRNA-1">
    <property type="protein sequence ID" value="HDID_0000557501-mRNA-1"/>
    <property type="gene ID" value="HDID_0000557501"/>
</dbReference>
<name>A0A0R3SKW0_HYMDI</name>
<dbReference type="AlphaFoldDB" id="A0A0R3SKW0"/>
<feature type="transmembrane region" description="Helical" evidence="1">
    <location>
        <begin position="84"/>
        <end position="116"/>
    </location>
</feature>
<evidence type="ECO:0000256" key="1">
    <source>
        <dbReference type="SAM" id="Phobius"/>
    </source>
</evidence>
<keyword evidence="1" id="KW-0472">Membrane</keyword>
<dbReference type="PANTHER" id="PTHR11360">
    <property type="entry name" value="MONOCARBOXYLATE TRANSPORTER"/>
    <property type="match status" value="1"/>
</dbReference>
<dbReference type="SUPFAM" id="SSF103473">
    <property type="entry name" value="MFS general substrate transporter"/>
    <property type="match status" value="1"/>
</dbReference>
<dbReference type="Gene3D" id="1.20.1250.20">
    <property type="entry name" value="MFS general substrate transporter like domains"/>
    <property type="match status" value="1"/>
</dbReference>